<keyword evidence="4" id="KW-0418">Kinase</keyword>
<accession>A0A9P6MXT8</accession>
<dbReference type="GO" id="GO:0004674">
    <property type="term" value="F:protein serine/threonine kinase activity"/>
    <property type="evidence" value="ECO:0007669"/>
    <property type="project" value="UniProtKB-KW"/>
</dbReference>
<keyword evidence="1 3" id="KW-0547">Nucleotide-binding</keyword>
<feature type="domain" description="Protein kinase" evidence="6">
    <location>
        <begin position="22"/>
        <end position="329"/>
    </location>
</feature>
<evidence type="ECO:0000313" key="7">
    <source>
        <dbReference type="EMBL" id="KAG0016924.1"/>
    </source>
</evidence>
<feature type="binding site" evidence="3">
    <location>
        <position position="55"/>
    </location>
    <ligand>
        <name>ATP</name>
        <dbReference type="ChEBI" id="CHEBI:30616"/>
    </ligand>
</feature>
<dbReference type="PANTHER" id="PTHR24347">
    <property type="entry name" value="SERINE/THREONINE-PROTEIN KINASE"/>
    <property type="match status" value="1"/>
</dbReference>
<keyword evidence="8" id="KW-1185">Reference proteome</keyword>
<dbReference type="SUPFAM" id="SSF56112">
    <property type="entry name" value="Protein kinase-like (PK-like)"/>
    <property type="match status" value="1"/>
</dbReference>
<comment type="similarity">
    <text evidence="4">Belongs to the protein kinase superfamily.</text>
</comment>
<dbReference type="Proteomes" id="UP000703661">
    <property type="component" value="Unassembled WGS sequence"/>
</dbReference>
<feature type="region of interest" description="Disordered" evidence="5">
    <location>
        <begin position="284"/>
        <end position="382"/>
    </location>
</feature>
<evidence type="ECO:0000313" key="8">
    <source>
        <dbReference type="Proteomes" id="UP000703661"/>
    </source>
</evidence>
<protein>
    <recommendedName>
        <fullName evidence="6">Protein kinase domain-containing protein</fullName>
    </recommendedName>
</protein>
<dbReference type="Gene3D" id="1.10.510.10">
    <property type="entry name" value="Transferase(Phosphotransferase) domain 1"/>
    <property type="match status" value="2"/>
</dbReference>
<dbReference type="PROSITE" id="PS00107">
    <property type="entry name" value="PROTEIN_KINASE_ATP"/>
    <property type="match status" value="1"/>
</dbReference>
<dbReference type="SMART" id="SM00220">
    <property type="entry name" value="S_TKc"/>
    <property type="match status" value="1"/>
</dbReference>
<evidence type="ECO:0000256" key="3">
    <source>
        <dbReference type="PROSITE-ProRule" id="PRU10141"/>
    </source>
</evidence>
<evidence type="ECO:0000256" key="5">
    <source>
        <dbReference type="SAM" id="MobiDB-lite"/>
    </source>
</evidence>
<sequence length="382" mass="43228">MGLEYTFNRGEKESNMTFDSQFEIGEQLGSGNFASVFKTIEKTSGMAYAVKVVKKSVNFNSKLALSLEREIGTLMSIDHPSLLQIYKVFSEENHHYVVTELARGGELFDRVREKRRFSESEARFVFRQLLNGVKYLHDRGIVHRDLKLENILLMDEDSLIVKISDFGLANVIGEQQFLNTICGTPNYDDLAPPKLRIQVLESRYTFPSPYWDDVTDEAVDMVQDLLVNDTEQRLDVDGALAHVWMNLKDDQGTIPEHSRTEIMPQVNALVKSLSSHHLYKLRERSRTRSLQSLRSEQSRRSHNSQKSLSSSSIDERAKDRELPQSSPRLPVEGGSDSAATILVSNSDNNGENSNDDKGPLNEGISQATHSAFAAHRPKYFTN</sequence>
<keyword evidence="4" id="KW-0808">Transferase</keyword>
<evidence type="ECO:0000256" key="2">
    <source>
        <dbReference type="ARBA" id="ARBA00022840"/>
    </source>
</evidence>
<dbReference type="Pfam" id="PF00069">
    <property type="entry name" value="Pkinase"/>
    <property type="match status" value="1"/>
</dbReference>
<comment type="caution">
    <text evidence="7">The sequence shown here is derived from an EMBL/GenBank/DDBJ whole genome shotgun (WGS) entry which is preliminary data.</text>
</comment>
<dbReference type="AlphaFoldDB" id="A0A9P6MXT8"/>
<dbReference type="InterPro" id="IPR008271">
    <property type="entry name" value="Ser/Thr_kinase_AS"/>
</dbReference>
<keyword evidence="4" id="KW-0723">Serine/threonine-protein kinase</keyword>
<reference evidence="7" key="1">
    <citation type="journal article" date="2020" name="Fungal Divers.">
        <title>Resolving the Mortierellaceae phylogeny through synthesis of multi-gene phylogenetics and phylogenomics.</title>
        <authorList>
            <person name="Vandepol N."/>
            <person name="Liber J."/>
            <person name="Desiro A."/>
            <person name="Na H."/>
            <person name="Kennedy M."/>
            <person name="Barry K."/>
            <person name="Grigoriev I.V."/>
            <person name="Miller A.N."/>
            <person name="O'Donnell K."/>
            <person name="Stajich J.E."/>
            <person name="Bonito G."/>
        </authorList>
    </citation>
    <scope>NUCLEOTIDE SEQUENCE</scope>
    <source>
        <strain evidence="7">NRRL 2769</strain>
    </source>
</reference>
<dbReference type="OrthoDB" id="407410at2759"/>
<gene>
    <name evidence="7" type="ORF">BGZ80_008767</name>
</gene>
<dbReference type="PROSITE" id="PS00108">
    <property type="entry name" value="PROTEIN_KINASE_ST"/>
    <property type="match status" value="1"/>
</dbReference>
<dbReference type="EMBL" id="JAAAID010000488">
    <property type="protein sequence ID" value="KAG0016924.1"/>
    <property type="molecule type" value="Genomic_DNA"/>
</dbReference>
<feature type="compositionally biased region" description="Basic and acidic residues" evidence="5">
    <location>
        <begin position="313"/>
        <end position="322"/>
    </location>
</feature>
<dbReference type="GO" id="GO:0005524">
    <property type="term" value="F:ATP binding"/>
    <property type="evidence" value="ECO:0007669"/>
    <property type="project" value="UniProtKB-UniRule"/>
</dbReference>
<organism evidence="7 8">
    <name type="scientific">Entomortierella chlamydospora</name>
    <dbReference type="NCBI Taxonomy" id="101097"/>
    <lineage>
        <taxon>Eukaryota</taxon>
        <taxon>Fungi</taxon>
        <taxon>Fungi incertae sedis</taxon>
        <taxon>Mucoromycota</taxon>
        <taxon>Mortierellomycotina</taxon>
        <taxon>Mortierellomycetes</taxon>
        <taxon>Mortierellales</taxon>
        <taxon>Mortierellaceae</taxon>
        <taxon>Entomortierella</taxon>
    </lineage>
</organism>
<dbReference type="PROSITE" id="PS50011">
    <property type="entry name" value="PROTEIN_KINASE_DOM"/>
    <property type="match status" value="1"/>
</dbReference>
<dbReference type="InterPro" id="IPR000719">
    <property type="entry name" value="Prot_kinase_dom"/>
</dbReference>
<evidence type="ECO:0000256" key="4">
    <source>
        <dbReference type="RuleBase" id="RU000304"/>
    </source>
</evidence>
<keyword evidence="2 3" id="KW-0067">ATP-binding</keyword>
<proteinExistence type="inferred from homology"/>
<dbReference type="InterPro" id="IPR017441">
    <property type="entry name" value="Protein_kinase_ATP_BS"/>
</dbReference>
<evidence type="ECO:0000259" key="6">
    <source>
        <dbReference type="PROSITE" id="PS50011"/>
    </source>
</evidence>
<name>A0A9P6MXT8_9FUNG</name>
<evidence type="ECO:0000256" key="1">
    <source>
        <dbReference type="ARBA" id="ARBA00022741"/>
    </source>
</evidence>
<dbReference type="InterPro" id="IPR011009">
    <property type="entry name" value="Kinase-like_dom_sf"/>
</dbReference>